<protein>
    <submittedName>
        <fullName evidence="2">Uncharacterized protein</fullName>
    </submittedName>
</protein>
<sequence length="181" mass="20473">MLTLPIQEHGMSFHLFVSSLFSFISVLEFSEYRSFVFLGRFTPKYFILLDVLVNWIAFLISLSDLSLLVCRNSIYFCVLILCPATFPNPLMNSNSFLVACLGFSRYNIMSSANSESFTSFPIWIPFISFTSLIAAARTSTTMLNSSGEHGRTCLVPDLSRYSFIFSPLRLMFTVGLSYMSC</sequence>
<name>A0A8D0ZDK4_PIG</name>
<feature type="transmembrane region" description="Helical" evidence="1">
    <location>
        <begin position="45"/>
        <end position="62"/>
    </location>
</feature>
<keyword evidence="1" id="KW-0812">Transmembrane</keyword>
<evidence type="ECO:0000313" key="3">
    <source>
        <dbReference type="Proteomes" id="UP000694720"/>
    </source>
</evidence>
<dbReference type="Proteomes" id="UP000694720">
    <property type="component" value="Unplaced"/>
</dbReference>
<proteinExistence type="predicted"/>
<evidence type="ECO:0000256" key="1">
    <source>
        <dbReference type="SAM" id="Phobius"/>
    </source>
</evidence>
<reference evidence="2" key="1">
    <citation type="submission" date="2025-08" db="UniProtKB">
        <authorList>
            <consortium name="Ensembl"/>
        </authorList>
    </citation>
    <scope>IDENTIFICATION</scope>
</reference>
<organism evidence="2 3">
    <name type="scientific">Sus scrofa</name>
    <name type="common">Pig</name>
    <dbReference type="NCBI Taxonomy" id="9823"/>
    <lineage>
        <taxon>Eukaryota</taxon>
        <taxon>Metazoa</taxon>
        <taxon>Chordata</taxon>
        <taxon>Craniata</taxon>
        <taxon>Vertebrata</taxon>
        <taxon>Euteleostomi</taxon>
        <taxon>Mammalia</taxon>
        <taxon>Eutheria</taxon>
        <taxon>Laurasiatheria</taxon>
        <taxon>Artiodactyla</taxon>
        <taxon>Suina</taxon>
        <taxon>Suidae</taxon>
        <taxon>Sus</taxon>
    </lineage>
</organism>
<dbReference type="Ensembl" id="ENSSSCT00035038028.1">
    <property type="protein sequence ID" value="ENSSSCP00035015162.1"/>
    <property type="gene ID" value="ENSSSCG00035028759.1"/>
</dbReference>
<keyword evidence="1" id="KW-0472">Membrane</keyword>
<accession>A0A8D0ZDK4</accession>
<evidence type="ECO:0000313" key="2">
    <source>
        <dbReference type="Ensembl" id="ENSSSCP00035015162.1"/>
    </source>
</evidence>
<dbReference type="AlphaFoldDB" id="A0A8D0ZDK4"/>
<keyword evidence="1" id="KW-1133">Transmembrane helix</keyword>
<feature type="transmembrane region" description="Helical" evidence="1">
    <location>
        <begin position="12"/>
        <end position="30"/>
    </location>
</feature>
<feature type="transmembrane region" description="Helical" evidence="1">
    <location>
        <begin position="120"/>
        <end position="138"/>
    </location>
</feature>